<evidence type="ECO:0000313" key="4">
    <source>
        <dbReference type="EMBL" id="MBT9808835.1"/>
    </source>
</evidence>
<dbReference type="Proteomes" id="UP000708338">
    <property type="component" value="Unassembled WGS sequence"/>
</dbReference>
<dbReference type="InterPro" id="IPR000182">
    <property type="entry name" value="GNAT_dom"/>
</dbReference>
<evidence type="ECO:0000256" key="2">
    <source>
        <dbReference type="ARBA" id="ARBA00023315"/>
    </source>
</evidence>
<dbReference type="InterPro" id="IPR050680">
    <property type="entry name" value="YpeA/RimI_acetyltransf"/>
</dbReference>
<name>A0AA41FCM8_9FIRM</name>
<dbReference type="PANTHER" id="PTHR43420:SF12">
    <property type="entry name" value="N-ACETYLTRANSFERASE DOMAIN-CONTAINING PROTEIN"/>
    <property type="match status" value="1"/>
</dbReference>
<dbReference type="SUPFAM" id="SSF55729">
    <property type="entry name" value="Acyl-CoA N-acyltransferases (Nat)"/>
    <property type="match status" value="1"/>
</dbReference>
<keyword evidence="1" id="KW-0808">Transferase</keyword>
<dbReference type="PROSITE" id="PS51186">
    <property type="entry name" value="GNAT"/>
    <property type="match status" value="1"/>
</dbReference>
<feature type="domain" description="N-acetyltransferase" evidence="3">
    <location>
        <begin position="129"/>
        <end position="273"/>
    </location>
</feature>
<dbReference type="AlphaFoldDB" id="A0AA41FCM8"/>
<accession>A0AA41FCM8</accession>
<dbReference type="InterPro" id="IPR016181">
    <property type="entry name" value="Acyl_CoA_acyltransferase"/>
</dbReference>
<reference evidence="4" key="1">
    <citation type="journal article" date="2021" name="Gut Microbes">
        <title>A synthetic consortium of 100 gut commensals modulates the composition and function in a colon model of the microbiome of elderly subjects.</title>
        <authorList>
            <person name="Perez M."/>
            <person name="Ntemiri A."/>
            <person name="Tan H."/>
            <person name="Harris H.M.B."/>
            <person name="Roager H.M."/>
            <person name="Ribiere C."/>
            <person name="O'Toole P.W."/>
        </authorList>
    </citation>
    <scope>NUCLEOTIDE SEQUENCE</scope>
    <source>
        <strain evidence="4">MCC335</strain>
    </source>
</reference>
<dbReference type="CDD" id="cd04301">
    <property type="entry name" value="NAT_SF"/>
    <property type="match status" value="1"/>
</dbReference>
<dbReference type="Proteomes" id="UP001549200">
    <property type="component" value="Unassembled WGS sequence"/>
</dbReference>
<comment type="caution">
    <text evidence="4">The sequence shown here is derived from an EMBL/GenBank/DDBJ whole genome shotgun (WGS) entry which is preliminary data.</text>
</comment>
<keyword evidence="7" id="KW-1185">Reference proteome</keyword>
<protein>
    <submittedName>
        <fullName evidence="4">GNAT family N-acetyltransferase</fullName>
    </submittedName>
    <submittedName>
        <fullName evidence="5">Ribosomal protein S18 acetylase RimI-like enzyme</fullName>
    </submittedName>
</protein>
<keyword evidence="2" id="KW-0012">Acyltransferase</keyword>
<evidence type="ECO:0000313" key="6">
    <source>
        <dbReference type="Proteomes" id="UP000708338"/>
    </source>
</evidence>
<dbReference type="Gene3D" id="3.40.630.30">
    <property type="match status" value="2"/>
</dbReference>
<dbReference type="EMBL" id="JBEPLZ010000010">
    <property type="protein sequence ID" value="MET3571394.1"/>
    <property type="molecule type" value="Genomic_DNA"/>
</dbReference>
<dbReference type="EMBL" id="WQPS01000004">
    <property type="protein sequence ID" value="MBT9808835.1"/>
    <property type="molecule type" value="Genomic_DNA"/>
</dbReference>
<evidence type="ECO:0000259" key="3">
    <source>
        <dbReference type="PROSITE" id="PS51186"/>
    </source>
</evidence>
<dbReference type="PANTHER" id="PTHR43420">
    <property type="entry name" value="ACETYLTRANSFERASE"/>
    <property type="match status" value="1"/>
</dbReference>
<sequence>MDKKTHLPGGNPVMNIVNALSLSREQIKEIHDITNLCRKQDGISLSCPNDGDDFWLLYEGDPETSSIRAFFAVFKTDASCWECYAFTRPDSRGRGYFSALLEAVLTAGQEAGDPDLCFVTDNRCGDAQEILKHLEAEFWYDEYMMECKLDSASGLDLDSASGFDLDLAMTVEDEGPEWGMTLRIAKDGSAAPPAGTCRLSIHGDSAYLYSLEIAPHLRGQGVGSMFVQGIMGMLKKDGCRQLRLQVSGTNEPALRLYRKTGFRITETLSYYLY</sequence>
<organism evidence="4 6">
    <name type="scientific">Enterocloster citroniae</name>
    <dbReference type="NCBI Taxonomy" id="358743"/>
    <lineage>
        <taxon>Bacteria</taxon>
        <taxon>Bacillati</taxon>
        <taxon>Bacillota</taxon>
        <taxon>Clostridia</taxon>
        <taxon>Lachnospirales</taxon>
        <taxon>Lachnospiraceae</taxon>
        <taxon>Enterocloster</taxon>
    </lineage>
</organism>
<dbReference type="GeneID" id="93164289"/>
<reference evidence="5 7" key="2">
    <citation type="submission" date="2024-06" db="EMBL/GenBank/DDBJ databases">
        <title>Genomic Encyclopedia of Type Strains, Phase IV (KMG-IV): sequencing the most valuable type-strain genomes for metagenomic binning, comparative biology and taxonomic classification.</title>
        <authorList>
            <person name="Goeker M."/>
        </authorList>
    </citation>
    <scope>NUCLEOTIDE SEQUENCE [LARGE SCALE GENOMIC DNA]</scope>
    <source>
        <strain evidence="5 7">DSM 19261</strain>
    </source>
</reference>
<evidence type="ECO:0000256" key="1">
    <source>
        <dbReference type="ARBA" id="ARBA00022679"/>
    </source>
</evidence>
<evidence type="ECO:0000313" key="7">
    <source>
        <dbReference type="Proteomes" id="UP001549200"/>
    </source>
</evidence>
<proteinExistence type="predicted"/>
<evidence type="ECO:0000313" key="5">
    <source>
        <dbReference type="EMBL" id="MET3571394.1"/>
    </source>
</evidence>
<dbReference type="Pfam" id="PF00583">
    <property type="entry name" value="Acetyltransf_1"/>
    <property type="match status" value="1"/>
</dbReference>
<dbReference type="GO" id="GO:0016747">
    <property type="term" value="F:acyltransferase activity, transferring groups other than amino-acyl groups"/>
    <property type="evidence" value="ECO:0007669"/>
    <property type="project" value="InterPro"/>
</dbReference>
<gene>
    <name evidence="5" type="ORF">ABID13_003039</name>
    <name evidence="4" type="ORF">GPL26_04160</name>
</gene>
<dbReference type="RefSeq" id="WP_048930869.1">
    <property type="nucleotide sequence ID" value="NZ_CABJDD010000002.1"/>
</dbReference>